<comment type="subcellular location">
    <subcellularLocation>
        <location evidence="1">Nucleus</location>
    </subcellularLocation>
</comment>
<sequence length="802" mass="85421">MDAPPDLRVLCRRLASTPVDDLPRLCPVLVSHVLRCGGPLSAPLDSKPKDKSSDTTVLVHKLRTHITTLLTGKSPAGRFVAVFLVKAVIDVGGWETLRASAPWLRGLIGVLNKPDPLASKELCIITLTKLYMLLQNYPTLVREMATPTLPDYVSACLQLIKPPASGKTLKVPTTFVDTVACSLSRLVVLYPTTLRPFASTMRGALRAYIAPTCSDPSLVPRCLRESSRRLFTLLSYTAPKNGSSEEWAKAIRSTILDVHATVDQIFRGVVESWESTTGYRSQAPHAGPDPTGGGESAEELPVWVGVQAGAERAIGLLEFLCEYLNSPTKAAVALPLGELLDLASRITLITPPSPGSEDSVPTNPAIGRDEKAELWSVLPDLHTAVLRLHHALLRRLGPNALPLATDMLDQMVRVYAASGQNTPSLRAAASGLIKDLLLLCGPTLPKLTVDSLAPLIQSTCHDVLLPTGHLSPEPAQPTANGTAPTQQQKKSTSSSTTNADAYLPGSTSSSTTTALSSVITEEAATLLPLFLSHLPQNHLSPDLRSLLDRTAILASHRTAMLASCLHPYRDGRGRCRPSVLPFLVKAFPRDQEVEVLRSNLLKVGGTGGSTGGMMMMMTEVVESGDAREEDEEGGSGEGGGEVKAPTNGGIVVPMEEDRKGANGIQQGEEAEARERSRANNNPWGVEMDVDTDTSAPQNQNPFAAVTATSSTTHTRSEEPAARPASPLKRKSEVSEAEDAGNPPKRLAAGEAKVATAVHTSPGGKGGDEDDDDDEGSDSEGSVQIDMTLDDEEEEEDDEGDDN</sequence>
<evidence type="ECO:0000256" key="2">
    <source>
        <dbReference type="ARBA" id="ARBA00010511"/>
    </source>
</evidence>
<feature type="compositionally biased region" description="Acidic residues" evidence="5">
    <location>
        <begin position="767"/>
        <end position="777"/>
    </location>
</feature>
<accession>A0ABR3VNB4</accession>
<evidence type="ECO:0000256" key="5">
    <source>
        <dbReference type="SAM" id="MobiDB-lite"/>
    </source>
</evidence>
<comment type="similarity">
    <text evidence="2">Belongs to the RIX1/PELP1 family.</text>
</comment>
<gene>
    <name evidence="7" type="ORF">VTJ49DRAFT_1754</name>
</gene>
<feature type="compositionally biased region" description="Polar residues" evidence="5">
    <location>
        <begin position="692"/>
        <end position="701"/>
    </location>
</feature>
<dbReference type="EMBL" id="JAZGSY010000017">
    <property type="protein sequence ID" value="KAL1843404.1"/>
    <property type="molecule type" value="Genomic_DNA"/>
</dbReference>
<comment type="caution">
    <text evidence="7">The sequence shown here is derived from an EMBL/GenBank/DDBJ whole genome shotgun (WGS) entry which is preliminary data.</text>
</comment>
<proteinExistence type="inferred from homology"/>
<dbReference type="InterPro" id="IPR016024">
    <property type="entry name" value="ARM-type_fold"/>
</dbReference>
<dbReference type="PANTHER" id="PTHR34105:SF1">
    <property type="entry name" value="PROLINE-, GLUTAMIC ACID- AND LEUCINE-RICH PROTEIN 1"/>
    <property type="match status" value="1"/>
</dbReference>
<feature type="compositionally biased region" description="Low complexity" evidence="5">
    <location>
        <begin position="485"/>
        <end position="497"/>
    </location>
</feature>
<dbReference type="Pfam" id="PF08167">
    <property type="entry name" value="RIX1"/>
    <property type="match status" value="1"/>
</dbReference>
<feature type="region of interest" description="Disordered" evidence="5">
    <location>
        <begin position="277"/>
        <end position="297"/>
    </location>
</feature>
<evidence type="ECO:0000313" key="8">
    <source>
        <dbReference type="Proteomes" id="UP001583172"/>
    </source>
</evidence>
<feature type="compositionally biased region" description="Acidic residues" evidence="5">
    <location>
        <begin position="787"/>
        <end position="802"/>
    </location>
</feature>
<organism evidence="7 8">
    <name type="scientific">Humicola insolens</name>
    <name type="common">Soft-rot fungus</name>
    <dbReference type="NCBI Taxonomy" id="85995"/>
    <lineage>
        <taxon>Eukaryota</taxon>
        <taxon>Fungi</taxon>
        <taxon>Dikarya</taxon>
        <taxon>Ascomycota</taxon>
        <taxon>Pezizomycotina</taxon>
        <taxon>Sordariomycetes</taxon>
        <taxon>Sordariomycetidae</taxon>
        <taxon>Sordariales</taxon>
        <taxon>Chaetomiaceae</taxon>
        <taxon>Mycothermus</taxon>
    </lineage>
</organism>
<keyword evidence="4" id="KW-0539">Nucleus</keyword>
<feature type="region of interest" description="Disordered" evidence="5">
    <location>
        <begin position="623"/>
        <end position="802"/>
    </location>
</feature>
<name>A0ABR3VNB4_HUMIN</name>
<protein>
    <recommendedName>
        <fullName evidence="3">Pre-rRNA-processing protein RIX1</fullName>
    </recommendedName>
</protein>
<dbReference type="PANTHER" id="PTHR34105">
    <property type="entry name" value="PROLINE-, GLUTAMIC ACID- AND LEUCINE-RICH PROTEIN 1"/>
    <property type="match status" value="1"/>
</dbReference>
<feature type="region of interest" description="Disordered" evidence="5">
    <location>
        <begin position="467"/>
        <end position="509"/>
    </location>
</feature>
<evidence type="ECO:0000256" key="4">
    <source>
        <dbReference type="ARBA" id="ARBA00023242"/>
    </source>
</evidence>
<feature type="domain" description="Pre-rRNA-processing protein RIX1 N-terminal" evidence="6">
    <location>
        <begin position="6"/>
        <end position="215"/>
    </location>
</feature>
<dbReference type="InterPro" id="IPR012583">
    <property type="entry name" value="RIX1_N"/>
</dbReference>
<dbReference type="Proteomes" id="UP001583172">
    <property type="component" value="Unassembled WGS sequence"/>
</dbReference>
<evidence type="ECO:0000313" key="7">
    <source>
        <dbReference type="EMBL" id="KAL1843404.1"/>
    </source>
</evidence>
<evidence type="ECO:0000259" key="6">
    <source>
        <dbReference type="Pfam" id="PF08167"/>
    </source>
</evidence>
<evidence type="ECO:0000256" key="1">
    <source>
        <dbReference type="ARBA" id="ARBA00004123"/>
    </source>
</evidence>
<evidence type="ECO:0000256" key="3">
    <source>
        <dbReference type="ARBA" id="ARBA00021502"/>
    </source>
</evidence>
<dbReference type="SUPFAM" id="SSF48371">
    <property type="entry name" value="ARM repeat"/>
    <property type="match status" value="1"/>
</dbReference>
<reference evidence="7 8" key="1">
    <citation type="journal article" date="2024" name="Commun. Biol.">
        <title>Comparative genomic analysis of thermophilic fungi reveals convergent evolutionary adaptations and gene losses.</title>
        <authorList>
            <person name="Steindorff A.S."/>
            <person name="Aguilar-Pontes M.V."/>
            <person name="Robinson A.J."/>
            <person name="Andreopoulos B."/>
            <person name="LaButti K."/>
            <person name="Kuo A."/>
            <person name="Mondo S."/>
            <person name="Riley R."/>
            <person name="Otillar R."/>
            <person name="Haridas S."/>
            <person name="Lipzen A."/>
            <person name="Grimwood J."/>
            <person name="Schmutz J."/>
            <person name="Clum A."/>
            <person name="Reid I.D."/>
            <person name="Moisan M.C."/>
            <person name="Butler G."/>
            <person name="Nguyen T.T.M."/>
            <person name="Dewar K."/>
            <person name="Conant G."/>
            <person name="Drula E."/>
            <person name="Henrissat B."/>
            <person name="Hansel C."/>
            <person name="Singer S."/>
            <person name="Hutchinson M.I."/>
            <person name="de Vries R.P."/>
            <person name="Natvig D.O."/>
            <person name="Powell A.J."/>
            <person name="Tsang A."/>
            <person name="Grigoriev I.V."/>
        </authorList>
    </citation>
    <scope>NUCLEOTIDE SEQUENCE [LARGE SCALE GENOMIC DNA]</scope>
    <source>
        <strain evidence="7 8">CBS 620.91</strain>
    </source>
</reference>
<keyword evidence="8" id="KW-1185">Reference proteome</keyword>
<feature type="compositionally biased region" description="Low complexity" evidence="5">
    <location>
        <begin position="703"/>
        <end position="713"/>
    </location>
</feature>